<dbReference type="GO" id="GO:0016628">
    <property type="term" value="F:oxidoreductase activity, acting on the CH-CH group of donors, NAD or NADP as acceptor"/>
    <property type="evidence" value="ECO:0007669"/>
    <property type="project" value="InterPro"/>
</dbReference>
<sequence>MSFDYDVAIVGGGPIGSTLAYKLAKEGYKIAILDKKREIGVPLQCAGIVSKKLMDVNEIPDNLILNKVKGAYLHSTNKTLKVEKNDVEAFIIDRVAYDKFLADRAISNGVKFFNQYKVNFIDSENGIIKCQNNIKISSKIIVGADGSKSFVSSLINDKFKYFNASQYLVEVNDFHINENNNTSTINNSFLDDNFVVKDKAIEFVDLFAISKILPGFLWCIPTSKSCFRVGLFSNNSYKDQKTILNSFLDNDDRFNESKIIEKYHGKIPIFDKNKKIVKNRIILIGDAASQLKPTTGGGLILGFDTTNLAKEAIIKSLDNDNINFLKEYEKKFKKKYSKELSYQIKVQKTIENLSDEDLDYMFTKLKEKNAEEIISKYGDMDKQSVLVKEFIKRGLIFSIIPKVFFRKLVSIWKF</sequence>
<name>A0A644T7J0_9ZZZZ</name>
<dbReference type="Gene3D" id="3.50.50.60">
    <property type="entry name" value="FAD/NAD(P)-binding domain"/>
    <property type="match status" value="1"/>
</dbReference>
<evidence type="ECO:0000259" key="1">
    <source>
        <dbReference type="Pfam" id="PF01494"/>
    </source>
</evidence>
<reference evidence="2" key="1">
    <citation type="submission" date="2019-08" db="EMBL/GenBank/DDBJ databases">
        <authorList>
            <person name="Kucharzyk K."/>
            <person name="Murdoch R.W."/>
            <person name="Higgins S."/>
            <person name="Loffler F."/>
        </authorList>
    </citation>
    <scope>NUCLEOTIDE SEQUENCE</scope>
</reference>
<dbReference type="PANTHER" id="PTHR42685">
    <property type="entry name" value="GERANYLGERANYL DIPHOSPHATE REDUCTASE"/>
    <property type="match status" value="1"/>
</dbReference>
<dbReference type="NCBIfam" id="TIGR02032">
    <property type="entry name" value="GG-red-SF"/>
    <property type="match status" value="1"/>
</dbReference>
<comment type="caution">
    <text evidence="2">The sequence shown here is derived from an EMBL/GenBank/DDBJ whole genome shotgun (WGS) entry which is preliminary data.</text>
</comment>
<evidence type="ECO:0000313" key="2">
    <source>
        <dbReference type="EMBL" id="MPL62903.1"/>
    </source>
</evidence>
<accession>A0A644T7J0</accession>
<dbReference type="GO" id="GO:0071949">
    <property type="term" value="F:FAD binding"/>
    <property type="evidence" value="ECO:0007669"/>
    <property type="project" value="InterPro"/>
</dbReference>
<dbReference type="SUPFAM" id="SSF51905">
    <property type="entry name" value="FAD/NAD(P)-binding domain"/>
    <property type="match status" value="1"/>
</dbReference>
<dbReference type="InterPro" id="IPR050407">
    <property type="entry name" value="Geranylgeranyl_reductase"/>
</dbReference>
<organism evidence="2">
    <name type="scientific">bioreactor metagenome</name>
    <dbReference type="NCBI Taxonomy" id="1076179"/>
    <lineage>
        <taxon>unclassified sequences</taxon>
        <taxon>metagenomes</taxon>
        <taxon>ecological metagenomes</taxon>
    </lineage>
</organism>
<keyword evidence="2" id="KW-0560">Oxidoreductase</keyword>
<dbReference type="AlphaFoldDB" id="A0A644T7J0"/>
<feature type="domain" description="FAD-binding" evidence="1">
    <location>
        <begin position="4"/>
        <end position="311"/>
    </location>
</feature>
<keyword evidence="2" id="KW-0503">Monooxygenase</keyword>
<dbReference type="InterPro" id="IPR011777">
    <property type="entry name" value="Geranylgeranyl_Rdtase_fam"/>
</dbReference>
<dbReference type="GO" id="GO:0004502">
    <property type="term" value="F:kynurenine 3-monooxygenase activity"/>
    <property type="evidence" value="ECO:0007669"/>
    <property type="project" value="UniProtKB-EC"/>
</dbReference>
<dbReference type="Pfam" id="PF01494">
    <property type="entry name" value="FAD_binding_3"/>
    <property type="match status" value="1"/>
</dbReference>
<dbReference type="PANTHER" id="PTHR42685:SF18">
    <property type="entry name" value="DIGERANYLGERANYLGLYCEROPHOSPHOLIPID REDUCTASE"/>
    <property type="match status" value="1"/>
</dbReference>
<protein>
    <submittedName>
        <fullName evidence="2">Kynurenine 3-monooxygenase</fullName>
        <ecNumber evidence="2">1.14.13.9</ecNumber>
    </submittedName>
</protein>
<dbReference type="PRINTS" id="PR00420">
    <property type="entry name" value="RNGMNOXGNASE"/>
</dbReference>
<gene>
    <name evidence="2" type="primary">kmo_1</name>
    <name evidence="2" type="ORF">SDC9_08523</name>
</gene>
<dbReference type="EMBL" id="VSSQ01000019">
    <property type="protein sequence ID" value="MPL62903.1"/>
    <property type="molecule type" value="Genomic_DNA"/>
</dbReference>
<proteinExistence type="predicted"/>
<dbReference type="InterPro" id="IPR002938">
    <property type="entry name" value="FAD-bd"/>
</dbReference>
<dbReference type="EC" id="1.14.13.9" evidence="2"/>
<dbReference type="InterPro" id="IPR036188">
    <property type="entry name" value="FAD/NAD-bd_sf"/>
</dbReference>